<dbReference type="EMBL" id="BK032497">
    <property type="protein sequence ID" value="DAF42907.1"/>
    <property type="molecule type" value="Genomic_DNA"/>
</dbReference>
<proteinExistence type="predicted"/>
<name>A0A8S5RWM3_9CAUD</name>
<organism evidence="2">
    <name type="scientific">Siphoviridae sp. ctHip2</name>
    <dbReference type="NCBI Taxonomy" id="2827830"/>
    <lineage>
        <taxon>Viruses</taxon>
        <taxon>Duplodnaviria</taxon>
        <taxon>Heunggongvirae</taxon>
        <taxon>Uroviricota</taxon>
        <taxon>Caudoviricetes</taxon>
    </lineage>
</organism>
<reference evidence="2" key="1">
    <citation type="journal article" date="2021" name="Proc. Natl. Acad. Sci. U.S.A.">
        <title>A Catalog of Tens of Thousands of Viruses from Human Metagenomes Reveals Hidden Associations with Chronic Diseases.</title>
        <authorList>
            <person name="Tisza M.J."/>
            <person name="Buck C.B."/>
        </authorList>
    </citation>
    <scope>NUCLEOTIDE SEQUENCE</scope>
    <source>
        <strain evidence="2">CtHip2</strain>
    </source>
</reference>
<accession>A0A8S5RWM3</accession>
<dbReference type="Pfam" id="PF23822">
    <property type="entry name" value="DUF7192"/>
    <property type="match status" value="1"/>
</dbReference>
<protein>
    <recommendedName>
        <fullName evidence="1">DUF7192 domain-containing protein</fullName>
    </recommendedName>
</protein>
<evidence type="ECO:0000313" key="2">
    <source>
        <dbReference type="EMBL" id="DAF42907.1"/>
    </source>
</evidence>
<dbReference type="InterPro" id="IPR055616">
    <property type="entry name" value="DUF7192"/>
</dbReference>
<sequence>MKDVIETVNTKIKIYSKEEFENVAKGLRLSNRNNQSEMASPEFAGTESLAEAEKLRSDGDMDSYRQILYFVNKFISYTKYNKKISKNKEDVVGFSPNVSATLMGVPKNMFNREERRLPMKEISIAISPTFSAKYTTQEIITFGTVMISLIDKLENENIKVNLYVLFNMGVDSEVIKVKHKKERHYYSPITQAKASVYDIGRLFKLTDKKIARYKDIVKTYYETFKPTKEEDFNTEGFLYQLKAASDPLNTFDCAYYIVNPSFLRRHCLKILETDPFFTDVTFDNYGVASLKSAAMAEQAIKKKYKDVAFFSVWNSKFTDPEKIGDYIEAAYARLNKEFPDIFKKKQK</sequence>
<feature type="domain" description="DUF7192" evidence="1">
    <location>
        <begin position="20"/>
        <end position="173"/>
    </location>
</feature>
<evidence type="ECO:0000259" key="1">
    <source>
        <dbReference type="Pfam" id="PF23822"/>
    </source>
</evidence>